<feature type="transmembrane region" description="Helical" evidence="1">
    <location>
        <begin position="78"/>
        <end position="97"/>
    </location>
</feature>
<dbReference type="AlphaFoldDB" id="A0AA87RDC5"/>
<dbReference type="RefSeq" id="WP_146795519.1">
    <property type="nucleotide sequence ID" value="NZ_BJUU01000015.1"/>
</dbReference>
<feature type="transmembrane region" description="Helical" evidence="1">
    <location>
        <begin position="132"/>
        <end position="155"/>
    </location>
</feature>
<dbReference type="EMBL" id="BJUU01000015">
    <property type="protein sequence ID" value="GEK80869.1"/>
    <property type="molecule type" value="Genomic_DNA"/>
</dbReference>
<evidence type="ECO:0000313" key="2">
    <source>
        <dbReference type="EMBL" id="GEK80869.1"/>
    </source>
</evidence>
<evidence type="ECO:0008006" key="4">
    <source>
        <dbReference type="Google" id="ProtNLM"/>
    </source>
</evidence>
<dbReference type="InterPro" id="IPR021315">
    <property type="entry name" value="Gap/Sap"/>
</dbReference>
<protein>
    <recommendedName>
        <fullName evidence="4">Sap, sulfolipid-1-addressing protein</fullName>
    </recommendedName>
</protein>
<feature type="transmembrane region" description="Helical" evidence="1">
    <location>
        <begin position="175"/>
        <end position="196"/>
    </location>
</feature>
<reference evidence="2 3" key="1">
    <citation type="submission" date="2019-07" db="EMBL/GenBank/DDBJ databases">
        <title>Whole genome shotgun sequence of Agrococcus baldri NBRC 103055.</title>
        <authorList>
            <person name="Hosoyama A."/>
            <person name="Uohara A."/>
            <person name="Ohji S."/>
            <person name="Ichikawa N."/>
        </authorList>
    </citation>
    <scope>NUCLEOTIDE SEQUENCE [LARGE SCALE GENOMIC DNA]</scope>
    <source>
        <strain evidence="2 3">NBRC 103055</strain>
    </source>
</reference>
<keyword evidence="1" id="KW-0472">Membrane</keyword>
<organism evidence="2 3">
    <name type="scientific">Agrococcus baldri</name>
    <dbReference type="NCBI Taxonomy" id="153730"/>
    <lineage>
        <taxon>Bacteria</taxon>
        <taxon>Bacillati</taxon>
        <taxon>Actinomycetota</taxon>
        <taxon>Actinomycetes</taxon>
        <taxon>Micrococcales</taxon>
        <taxon>Microbacteriaceae</taxon>
        <taxon>Agrococcus</taxon>
    </lineage>
</organism>
<dbReference type="Pfam" id="PF11139">
    <property type="entry name" value="SfLAP"/>
    <property type="match status" value="1"/>
</dbReference>
<evidence type="ECO:0000256" key="1">
    <source>
        <dbReference type="SAM" id="Phobius"/>
    </source>
</evidence>
<gene>
    <name evidence="2" type="ORF">ABA31_22200</name>
</gene>
<comment type="caution">
    <text evidence="2">The sequence shown here is derived from an EMBL/GenBank/DDBJ whole genome shotgun (WGS) entry which is preliminary data.</text>
</comment>
<feature type="transmembrane region" description="Helical" evidence="1">
    <location>
        <begin position="6"/>
        <end position="30"/>
    </location>
</feature>
<keyword evidence="1" id="KW-1133">Transmembrane helix</keyword>
<sequence length="249" mass="25535">MDLALLLSLALLALVDSLSVGTLLVPIFFLLAPGGVRIGRVLLYLVSIAAFYLVVGVVIASGAGWVTDAMAGVGESGPVTWAQLLLGLALLGGALVFGKRAPKAGTPEAEAMLSRPPGRLSRWRDTAMQDGGGVALVGVAVGAGVLELATMLPYLGAIGLLTQAALPLPQLVAVLAGYCAIMVAPALVLLLGRVLLRAVVEPPLQRLARWLQLNGAENTAWIIGIVGFLLARDAATRLGLLEQLGVALG</sequence>
<name>A0AA87RDC5_9MICO</name>
<keyword evidence="3" id="KW-1185">Reference proteome</keyword>
<evidence type="ECO:0000313" key="3">
    <source>
        <dbReference type="Proteomes" id="UP000321749"/>
    </source>
</evidence>
<feature type="transmembrane region" description="Helical" evidence="1">
    <location>
        <begin position="42"/>
        <end position="66"/>
    </location>
</feature>
<accession>A0AA87RDC5</accession>
<proteinExistence type="predicted"/>
<dbReference type="Proteomes" id="UP000321749">
    <property type="component" value="Unassembled WGS sequence"/>
</dbReference>
<keyword evidence="1" id="KW-0812">Transmembrane</keyword>